<evidence type="ECO:0000313" key="3">
    <source>
        <dbReference type="Proteomes" id="UP001597357"/>
    </source>
</evidence>
<keyword evidence="3" id="KW-1185">Reference proteome</keyword>
<gene>
    <name evidence="2" type="ORF">ACFSQ0_08870</name>
</gene>
<comment type="caution">
    <text evidence="2">The sequence shown here is derived from an EMBL/GenBank/DDBJ whole genome shotgun (WGS) entry which is preliminary data.</text>
</comment>
<evidence type="ECO:0008006" key="4">
    <source>
        <dbReference type="Google" id="ProtNLM"/>
    </source>
</evidence>
<name>A0ABW5SEB3_9FLAO</name>
<keyword evidence="1" id="KW-0732">Signal</keyword>
<evidence type="ECO:0000313" key="2">
    <source>
        <dbReference type="EMBL" id="MFD2698101.1"/>
    </source>
</evidence>
<feature type="signal peptide" evidence="1">
    <location>
        <begin position="1"/>
        <end position="19"/>
    </location>
</feature>
<accession>A0ABW5SEB3</accession>
<organism evidence="2 3">
    <name type="scientific">Mesonia sediminis</name>
    <dbReference type="NCBI Taxonomy" id="1703946"/>
    <lineage>
        <taxon>Bacteria</taxon>
        <taxon>Pseudomonadati</taxon>
        <taxon>Bacteroidota</taxon>
        <taxon>Flavobacteriia</taxon>
        <taxon>Flavobacteriales</taxon>
        <taxon>Flavobacteriaceae</taxon>
        <taxon>Mesonia</taxon>
    </lineage>
</organism>
<evidence type="ECO:0000256" key="1">
    <source>
        <dbReference type="SAM" id="SignalP"/>
    </source>
</evidence>
<protein>
    <recommendedName>
        <fullName evidence="4">TonB C-terminal domain-containing protein</fullName>
    </recommendedName>
</protein>
<dbReference type="RefSeq" id="WP_379047110.1">
    <property type="nucleotide sequence ID" value="NZ_JBHULZ010000041.1"/>
</dbReference>
<proteinExistence type="predicted"/>
<dbReference type="EMBL" id="JBHULZ010000041">
    <property type="protein sequence ID" value="MFD2698101.1"/>
    <property type="molecule type" value="Genomic_DNA"/>
</dbReference>
<dbReference type="Proteomes" id="UP001597357">
    <property type="component" value="Unassembled WGS sequence"/>
</dbReference>
<feature type="chain" id="PRO_5045655292" description="TonB C-terminal domain-containing protein" evidence="1">
    <location>
        <begin position="20"/>
        <end position="84"/>
    </location>
</feature>
<sequence>MKKLLFFFCLIFAANFAFADSANNSKNHNLQESYGTCTYYITQITIHEDGRITETTTKYTTFAFSESHCREIAKAHAAFLNEAP</sequence>
<reference evidence="3" key="1">
    <citation type="journal article" date="2019" name="Int. J. Syst. Evol. Microbiol.">
        <title>The Global Catalogue of Microorganisms (GCM) 10K type strain sequencing project: providing services to taxonomists for standard genome sequencing and annotation.</title>
        <authorList>
            <consortium name="The Broad Institute Genomics Platform"/>
            <consortium name="The Broad Institute Genome Sequencing Center for Infectious Disease"/>
            <person name="Wu L."/>
            <person name="Ma J."/>
        </authorList>
    </citation>
    <scope>NUCLEOTIDE SEQUENCE [LARGE SCALE GENOMIC DNA]</scope>
    <source>
        <strain evidence="3">KCTC 42255</strain>
    </source>
</reference>